<dbReference type="Proteomes" id="UP000199437">
    <property type="component" value="Unassembled WGS sequence"/>
</dbReference>
<dbReference type="GeneID" id="99987703"/>
<dbReference type="RefSeq" id="WP_090259396.1">
    <property type="nucleotide sequence ID" value="NZ_FOIR01000002.1"/>
</dbReference>
<name>A0A1I0R1N8_9BACT</name>
<dbReference type="AlphaFoldDB" id="A0A1I0R1N8"/>
<gene>
    <name evidence="1" type="ORF">SAMN05216290_3022</name>
</gene>
<accession>A0A1I0R1N8</accession>
<dbReference type="EMBL" id="FOIR01000002">
    <property type="protein sequence ID" value="SEW33542.1"/>
    <property type="molecule type" value="Genomic_DNA"/>
</dbReference>
<proteinExistence type="predicted"/>
<evidence type="ECO:0000313" key="2">
    <source>
        <dbReference type="Proteomes" id="UP000199437"/>
    </source>
</evidence>
<dbReference type="STRING" id="1267423.SAMN05216290_3022"/>
<sequence length="298" mass="33761">MSTNWKSQIESAAYDLMHMEINTIISSDVTAAKTPSRPRELLHKLAIKYDEKLNDLINEYELVSELSVNGTLARDVNIQMNGLIKESGFYSFQELIDRVNFIEKQVRKQAPTLDKLDEDVDSDLSMLNRIRRNSQEIMDILYQKDTFVYLDSKEFLGNRVCKKVGQCTDLPPAEAALIEPLLQQHKLVSMGDLSIGLEHSRDSKGQNTMDAKDLKLDLRQLTLLKKAFDIGTSKVVLQTIIGLDGDVTTRIAKSFADNQIPLVNDLHQDGIRLSVNYWNNLINAITKFGEFIIGKLSK</sequence>
<dbReference type="OrthoDB" id="7362591at2"/>
<evidence type="ECO:0000313" key="1">
    <source>
        <dbReference type="EMBL" id="SEW33542.1"/>
    </source>
</evidence>
<keyword evidence="2" id="KW-1185">Reference proteome</keyword>
<reference evidence="2" key="1">
    <citation type="submission" date="2016-10" db="EMBL/GenBank/DDBJ databases">
        <authorList>
            <person name="Varghese N."/>
            <person name="Submissions S."/>
        </authorList>
    </citation>
    <scope>NUCLEOTIDE SEQUENCE [LARGE SCALE GENOMIC DNA]</scope>
    <source>
        <strain evidence="2">CGMCC 1.12402</strain>
    </source>
</reference>
<organism evidence="1 2">
    <name type="scientific">Roseivirga pacifica</name>
    <dbReference type="NCBI Taxonomy" id="1267423"/>
    <lineage>
        <taxon>Bacteria</taxon>
        <taxon>Pseudomonadati</taxon>
        <taxon>Bacteroidota</taxon>
        <taxon>Cytophagia</taxon>
        <taxon>Cytophagales</taxon>
        <taxon>Roseivirgaceae</taxon>
        <taxon>Roseivirga</taxon>
    </lineage>
</organism>
<protein>
    <submittedName>
        <fullName evidence="1">Uncharacterized protein</fullName>
    </submittedName>
</protein>